<feature type="region of interest" description="Disordered" evidence="1">
    <location>
        <begin position="73"/>
        <end position="138"/>
    </location>
</feature>
<name>A0A4Q7MSA4_9BURK</name>
<evidence type="ECO:0000313" key="4">
    <source>
        <dbReference type="Proteomes" id="UP000292039"/>
    </source>
</evidence>
<evidence type="ECO:0000256" key="2">
    <source>
        <dbReference type="SAM" id="SignalP"/>
    </source>
</evidence>
<feature type="signal peptide" evidence="2">
    <location>
        <begin position="1"/>
        <end position="38"/>
    </location>
</feature>
<sequence>MPVRRLPCFPFSPSHDAWLRLAASVPLAWLLAATLPVAAAQPSADDTATPATASESRACVEVEVDGYRGLSYDCLSQQMTPPPSNQSPAADTTPSEAPLRQAPNQIGIPTPATLSNRMGNQLGHSITPQRPPRSPDAR</sequence>
<reference evidence="3 4" key="1">
    <citation type="submission" date="2019-02" db="EMBL/GenBank/DDBJ databases">
        <title>Genomic Encyclopedia of Type Strains, Phase IV (KMG-IV): sequencing the most valuable type-strain genomes for metagenomic binning, comparative biology and taxonomic classification.</title>
        <authorList>
            <person name="Goeker M."/>
        </authorList>
    </citation>
    <scope>NUCLEOTIDE SEQUENCE [LARGE SCALE GENOMIC DNA]</scope>
    <source>
        <strain evidence="3 4">DSM 16618</strain>
    </source>
</reference>
<keyword evidence="2" id="KW-0732">Signal</keyword>
<proteinExistence type="predicted"/>
<feature type="compositionally biased region" description="Polar residues" evidence="1">
    <location>
        <begin position="86"/>
        <end position="95"/>
    </location>
</feature>
<gene>
    <name evidence="3" type="ORF">EV679_2295</name>
</gene>
<dbReference type="AlphaFoldDB" id="A0A4Q7MSA4"/>
<accession>A0A4Q7MSA4</accession>
<feature type="compositionally biased region" description="Polar residues" evidence="1">
    <location>
        <begin position="112"/>
        <end position="128"/>
    </location>
</feature>
<comment type="caution">
    <text evidence="3">The sequence shown here is derived from an EMBL/GenBank/DDBJ whole genome shotgun (WGS) entry which is preliminary data.</text>
</comment>
<evidence type="ECO:0000256" key="1">
    <source>
        <dbReference type="SAM" id="MobiDB-lite"/>
    </source>
</evidence>
<dbReference type="RefSeq" id="WP_130487265.1">
    <property type="nucleotide sequence ID" value="NZ_CBCSEB010000011.1"/>
</dbReference>
<dbReference type="Proteomes" id="UP000292039">
    <property type="component" value="Unassembled WGS sequence"/>
</dbReference>
<feature type="chain" id="PRO_5030098193" evidence="2">
    <location>
        <begin position="39"/>
        <end position="138"/>
    </location>
</feature>
<evidence type="ECO:0000313" key="3">
    <source>
        <dbReference type="EMBL" id="RZS69689.1"/>
    </source>
</evidence>
<protein>
    <submittedName>
        <fullName evidence="3">Uncharacterized protein</fullName>
    </submittedName>
</protein>
<dbReference type="EMBL" id="SGWZ01000003">
    <property type="protein sequence ID" value="RZS69689.1"/>
    <property type="molecule type" value="Genomic_DNA"/>
</dbReference>
<organism evidence="3 4">
    <name type="scientific">Kerstersia gyiorum</name>
    <dbReference type="NCBI Taxonomy" id="206506"/>
    <lineage>
        <taxon>Bacteria</taxon>
        <taxon>Pseudomonadati</taxon>
        <taxon>Pseudomonadota</taxon>
        <taxon>Betaproteobacteria</taxon>
        <taxon>Burkholderiales</taxon>
        <taxon>Alcaligenaceae</taxon>
        <taxon>Kerstersia</taxon>
    </lineage>
</organism>